<dbReference type="InterPro" id="IPR036611">
    <property type="entry name" value="Trigger_fac_ribosome-bd_sf"/>
</dbReference>
<evidence type="ECO:0000256" key="13">
    <source>
        <dbReference type="PROSITE-ProRule" id="PRU00277"/>
    </source>
</evidence>
<dbReference type="NCBIfam" id="TIGR00115">
    <property type="entry name" value="tig"/>
    <property type="match status" value="1"/>
</dbReference>
<evidence type="ECO:0000256" key="6">
    <source>
        <dbReference type="ARBA" id="ARBA00023110"/>
    </source>
</evidence>
<comment type="caution">
    <text evidence="17">The sequence shown here is derived from an EMBL/GenBank/DDBJ whole genome shotgun (WGS) entry which is preliminary data.</text>
</comment>
<dbReference type="Gene3D" id="1.10.3120.10">
    <property type="entry name" value="Trigger factor, C-terminal domain"/>
    <property type="match status" value="1"/>
</dbReference>
<keyword evidence="6 12" id="KW-0697">Rotamase</keyword>
<comment type="domain">
    <text evidence="12">Consists of 3 domains; the N-terminus binds the ribosome, the middle domain has PPIase activity, while the C-terminus has intrinsic chaperone activity on its own.</text>
</comment>
<gene>
    <name evidence="12 17" type="primary">tig</name>
    <name evidence="17" type="ORF">OB236_16250</name>
</gene>
<keyword evidence="18" id="KW-1185">Reference proteome</keyword>
<dbReference type="SUPFAM" id="SSF54534">
    <property type="entry name" value="FKBP-like"/>
    <property type="match status" value="1"/>
</dbReference>
<dbReference type="Gene3D" id="3.30.70.1050">
    <property type="entry name" value="Trigger factor ribosome-binding domain"/>
    <property type="match status" value="1"/>
</dbReference>
<accession>A0ABT2UG91</accession>
<keyword evidence="7 12" id="KW-0143">Chaperone</keyword>
<dbReference type="Gene3D" id="3.10.50.40">
    <property type="match status" value="1"/>
</dbReference>
<dbReference type="EMBL" id="JAOQIO010000065">
    <property type="protein sequence ID" value="MCU6793658.1"/>
    <property type="molecule type" value="Genomic_DNA"/>
</dbReference>
<evidence type="ECO:0000256" key="15">
    <source>
        <dbReference type="SAM" id="Coils"/>
    </source>
</evidence>
<evidence type="ECO:0000256" key="1">
    <source>
        <dbReference type="ARBA" id="ARBA00000971"/>
    </source>
</evidence>
<dbReference type="InterPro" id="IPR001179">
    <property type="entry name" value="PPIase_FKBP_dom"/>
</dbReference>
<comment type="similarity">
    <text evidence="2 12 14">Belongs to the FKBP-type PPIase family. Tig subfamily.</text>
</comment>
<evidence type="ECO:0000256" key="14">
    <source>
        <dbReference type="RuleBase" id="RU003914"/>
    </source>
</evidence>
<dbReference type="RefSeq" id="WP_262684903.1">
    <property type="nucleotide sequence ID" value="NZ_JAOQIO010000065.1"/>
</dbReference>
<dbReference type="InterPro" id="IPR008881">
    <property type="entry name" value="Trigger_fac_ribosome-bd_bac"/>
</dbReference>
<feature type="domain" description="PPIase FKBP-type" evidence="16">
    <location>
        <begin position="163"/>
        <end position="243"/>
    </location>
</feature>
<reference evidence="17 18" key="1">
    <citation type="submission" date="2022-09" db="EMBL/GenBank/DDBJ databases">
        <authorList>
            <person name="Han X.L."/>
            <person name="Wang Q."/>
            <person name="Lu T."/>
        </authorList>
    </citation>
    <scope>NUCLEOTIDE SEQUENCE [LARGE SCALE GENOMIC DNA]</scope>
    <source>
        <strain evidence="17 18">WQ 127069</strain>
    </source>
</reference>
<keyword evidence="12" id="KW-0963">Cytoplasm</keyword>
<organism evidence="17 18">
    <name type="scientific">Paenibacillus baimaensis</name>
    <dbReference type="NCBI Taxonomy" id="2982185"/>
    <lineage>
        <taxon>Bacteria</taxon>
        <taxon>Bacillati</taxon>
        <taxon>Bacillota</taxon>
        <taxon>Bacilli</taxon>
        <taxon>Bacillales</taxon>
        <taxon>Paenibacillaceae</taxon>
        <taxon>Paenibacillus</taxon>
    </lineage>
</organism>
<evidence type="ECO:0000256" key="2">
    <source>
        <dbReference type="ARBA" id="ARBA00005464"/>
    </source>
</evidence>
<keyword evidence="9 12" id="KW-0131">Cell cycle</keyword>
<evidence type="ECO:0000259" key="16">
    <source>
        <dbReference type="PROSITE" id="PS50059"/>
    </source>
</evidence>
<dbReference type="Proteomes" id="UP001652445">
    <property type="component" value="Unassembled WGS sequence"/>
</dbReference>
<dbReference type="PIRSF" id="PIRSF003095">
    <property type="entry name" value="Trigger_factor"/>
    <property type="match status" value="1"/>
</dbReference>
<dbReference type="PANTHER" id="PTHR30560:SF3">
    <property type="entry name" value="TRIGGER FACTOR-LIKE PROTEIN TIG, CHLOROPLASTIC"/>
    <property type="match status" value="1"/>
</dbReference>
<evidence type="ECO:0000256" key="5">
    <source>
        <dbReference type="ARBA" id="ARBA00022618"/>
    </source>
</evidence>
<dbReference type="InterPro" id="IPR005215">
    <property type="entry name" value="Trig_fac"/>
</dbReference>
<dbReference type="GO" id="GO:0003755">
    <property type="term" value="F:peptidyl-prolyl cis-trans isomerase activity"/>
    <property type="evidence" value="ECO:0007669"/>
    <property type="project" value="UniProtKB-EC"/>
</dbReference>
<evidence type="ECO:0000256" key="3">
    <source>
        <dbReference type="ARBA" id="ARBA00013194"/>
    </source>
</evidence>
<dbReference type="InterPro" id="IPR046357">
    <property type="entry name" value="PPIase_dom_sf"/>
</dbReference>
<dbReference type="SUPFAM" id="SSF109998">
    <property type="entry name" value="Triger factor/SurA peptide-binding domain-like"/>
    <property type="match status" value="1"/>
</dbReference>
<evidence type="ECO:0000313" key="18">
    <source>
        <dbReference type="Proteomes" id="UP001652445"/>
    </source>
</evidence>
<evidence type="ECO:0000256" key="12">
    <source>
        <dbReference type="HAMAP-Rule" id="MF_00303"/>
    </source>
</evidence>
<keyword evidence="8 12" id="KW-0413">Isomerase</keyword>
<dbReference type="InterPro" id="IPR008880">
    <property type="entry name" value="Trigger_fac_C"/>
</dbReference>
<comment type="function">
    <text evidence="10 12">Involved in protein export. Acts as a chaperone by maintaining the newly synthesized protein in an open conformation. Functions as a peptidyl-prolyl cis-trans isomerase.</text>
</comment>
<name>A0ABT2UG91_9BACL</name>
<dbReference type="EC" id="5.2.1.8" evidence="3 12"/>
<evidence type="ECO:0000256" key="11">
    <source>
        <dbReference type="ARBA" id="ARBA00029986"/>
    </source>
</evidence>
<dbReference type="HAMAP" id="MF_00303">
    <property type="entry name" value="Trigger_factor_Tig"/>
    <property type="match status" value="1"/>
</dbReference>
<evidence type="ECO:0000256" key="7">
    <source>
        <dbReference type="ARBA" id="ARBA00023186"/>
    </source>
</evidence>
<evidence type="ECO:0000256" key="4">
    <source>
        <dbReference type="ARBA" id="ARBA00016902"/>
    </source>
</evidence>
<evidence type="ECO:0000256" key="8">
    <source>
        <dbReference type="ARBA" id="ARBA00023235"/>
    </source>
</evidence>
<dbReference type="Pfam" id="PF05698">
    <property type="entry name" value="Trigger_C"/>
    <property type="match status" value="1"/>
</dbReference>
<sequence length="427" mass="47932">MKASWEKIEKNVGVLDIEVEVDQVAAALDKAFKKVVQKVNVPGFRKGKVPRSIFEAKFGVESLYQDALDIVVPEAYVEAVEETGIHPVDRPEVDVEQFAKGQNLKFKAKVIVKPEVELGEYKGLELEVSEAEVTEEEITAELDKLQKRHAELVPLEEGAAENGDVVSIDFEGFVDGVAFEGGKAEKYSLELGSGSFIPGFEEQVVGLNKGDLKDITVTFPENYQSEDLQGKEAIFKIELHDIKRKNLPVLDDEFAKDISEFETLEEFKSDLKNNLSVRKAAELERKKEADVVEKAAESAQIDIPPVMIDNETTQMVKEFENRLRTQGMNIEMYYQFTGQNDEALRVQMRDDAEKRVRNNLVLEAIAKAEGLDVTEAEVQTELSNLAPSYQRTPEELHAILSANGNLEDLKHDLLVRKTVTFLVENSK</sequence>
<evidence type="ECO:0000256" key="9">
    <source>
        <dbReference type="ARBA" id="ARBA00023306"/>
    </source>
</evidence>
<dbReference type="InterPro" id="IPR027304">
    <property type="entry name" value="Trigger_fact/SurA_dom_sf"/>
</dbReference>
<feature type="coiled-coil region" evidence="15">
    <location>
        <begin position="121"/>
        <end position="148"/>
    </location>
</feature>
<dbReference type="Pfam" id="PF05697">
    <property type="entry name" value="Trigger_N"/>
    <property type="match status" value="1"/>
</dbReference>
<comment type="subcellular location">
    <subcellularLocation>
        <location evidence="12">Cytoplasm</location>
    </subcellularLocation>
    <text evidence="12">About half TF is bound to the ribosome near the polypeptide exit tunnel while the other half is free in the cytoplasm.</text>
</comment>
<dbReference type="InterPro" id="IPR037041">
    <property type="entry name" value="Trigger_fac_C_sf"/>
</dbReference>
<dbReference type="Pfam" id="PF00254">
    <property type="entry name" value="FKBP_C"/>
    <property type="match status" value="1"/>
</dbReference>
<keyword evidence="5 12" id="KW-0132">Cell division</keyword>
<comment type="catalytic activity">
    <reaction evidence="1 12 13">
        <text>[protein]-peptidylproline (omega=180) = [protein]-peptidylproline (omega=0)</text>
        <dbReference type="Rhea" id="RHEA:16237"/>
        <dbReference type="Rhea" id="RHEA-COMP:10747"/>
        <dbReference type="Rhea" id="RHEA-COMP:10748"/>
        <dbReference type="ChEBI" id="CHEBI:83833"/>
        <dbReference type="ChEBI" id="CHEBI:83834"/>
        <dbReference type="EC" id="5.2.1.8"/>
    </reaction>
</comment>
<keyword evidence="15" id="KW-0175">Coiled coil</keyword>
<evidence type="ECO:0000313" key="17">
    <source>
        <dbReference type="EMBL" id="MCU6793658.1"/>
    </source>
</evidence>
<dbReference type="PANTHER" id="PTHR30560">
    <property type="entry name" value="TRIGGER FACTOR CHAPERONE AND PEPTIDYL-PROLYL CIS/TRANS ISOMERASE"/>
    <property type="match status" value="1"/>
</dbReference>
<dbReference type="PROSITE" id="PS50059">
    <property type="entry name" value="FKBP_PPIASE"/>
    <property type="match status" value="1"/>
</dbReference>
<proteinExistence type="inferred from homology"/>
<evidence type="ECO:0000256" key="10">
    <source>
        <dbReference type="ARBA" id="ARBA00024849"/>
    </source>
</evidence>
<dbReference type="SUPFAM" id="SSF102735">
    <property type="entry name" value="Trigger factor ribosome-binding domain"/>
    <property type="match status" value="1"/>
</dbReference>
<protein>
    <recommendedName>
        <fullName evidence="4 12">Trigger factor</fullName>
        <shortName evidence="12">TF</shortName>
        <ecNumber evidence="3 12">5.2.1.8</ecNumber>
    </recommendedName>
    <alternativeName>
        <fullName evidence="11 12">PPIase</fullName>
    </alternativeName>
</protein>